<evidence type="ECO:0000256" key="2">
    <source>
        <dbReference type="ARBA" id="ARBA00022963"/>
    </source>
</evidence>
<dbReference type="Pfam" id="PF01734">
    <property type="entry name" value="Patatin"/>
    <property type="match status" value="1"/>
</dbReference>
<accession>D0LWV0</accession>
<dbReference type="InterPro" id="IPR016035">
    <property type="entry name" value="Acyl_Trfase/lysoPLipase"/>
</dbReference>
<dbReference type="InterPro" id="IPR002641">
    <property type="entry name" value="PNPLA_dom"/>
</dbReference>
<evidence type="ECO:0000259" key="5">
    <source>
        <dbReference type="PROSITE" id="PS51635"/>
    </source>
</evidence>
<feature type="short sequence motif" description="GXSXG" evidence="4">
    <location>
        <begin position="47"/>
        <end position="51"/>
    </location>
</feature>
<dbReference type="STRING" id="502025.Hoch_1647"/>
<sequence length="242" mass="26137">MTQTLSQWLAEAPFTLTMSSGFFGFFAHTGVVSALTEAGLAPQRITGSSAGALVGGLIAGGVPVTTIADELLALTREDFWDPRPGLGLLRGRAFRGILERMLVARRVEDCVTPVALSVFDLLRRETVVVQSGDLASAIHASCAVPVMFHPVWREGRMLVDGGVADRPGLAGVEAGERVLYHHLASRSPWRRKGSPALRIPNRPGLRALCFELPRSSPFRIERGHQAMSIAREHTLRALDAAI</sequence>
<evidence type="ECO:0000256" key="1">
    <source>
        <dbReference type="ARBA" id="ARBA00022801"/>
    </source>
</evidence>
<keyword evidence="3 4" id="KW-0443">Lipid metabolism</keyword>
<dbReference type="KEGG" id="hoh:Hoch_1647"/>
<proteinExistence type="predicted"/>
<dbReference type="eggNOG" id="COG1752">
    <property type="taxonomic scope" value="Bacteria"/>
</dbReference>
<keyword evidence="7" id="KW-1185">Reference proteome</keyword>
<feature type="active site" description="Nucleophile" evidence="4">
    <location>
        <position position="49"/>
    </location>
</feature>
<dbReference type="AlphaFoldDB" id="D0LWV0"/>
<dbReference type="PANTHER" id="PTHR14226">
    <property type="entry name" value="NEUROPATHY TARGET ESTERASE/SWISS CHEESE D.MELANOGASTER"/>
    <property type="match status" value="1"/>
</dbReference>
<keyword evidence="1 4" id="KW-0378">Hydrolase</keyword>
<organism evidence="6 7">
    <name type="scientific">Haliangium ochraceum (strain DSM 14365 / JCM 11303 / SMP-2)</name>
    <dbReference type="NCBI Taxonomy" id="502025"/>
    <lineage>
        <taxon>Bacteria</taxon>
        <taxon>Pseudomonadati</taxon>
        <taxon>Myxococcota</taxon>
        <taxon>Polyangia</taxon>
        <taxon>Haliangiales</taxon>
        <taxon>Kofleriaceae</taxon>
        <taxon>Haliangium</taxon>
    </lineage>
</organism>
<reference evidence="6 7" key="1">
    <citation type="journal article" date="2010" name="Stand. Genomic Sci.">
        <title>Complete genome sequence of Haliangium ochraceum type strain (SMP-2).</title>
        <authorList>
            <consortium name="US DOE Joint Genome Institute (JGI-PGF)"/>
            <person name="Ivanova N."/>
            <person name="Daum C."/>
            <person name="Lang E."/>
            <person name="Abt B."/>
            <person name="Kopitz M."/>
            <person name="Saunders E."/>
            <person name="Lapidus A."/>
            <person name="Lucas S."/>
            <person name="Glavina Del Rio T."/>
            <person name="Nolan M."/>
            <person name="Tice H."/>
            <person name="Copeland A."/>
            <person name="Cheng J.F."/>
            <person name="Chen F."/>
            <person name="Bruce D."/>
            <person name="Goodwin L."/>
            <person name="Pitluck S."/>
            <person name="Mavromatis K."/>
            <person name="Pati A."/>
            <person name="Mikhailova N."/>
            <person name="Chen A."/>
            <person name="Palaniappan K."/>
            <person name="Land M."/>
            <person name="Hauser L."/>
            <person name="Chang Y.J."/>
            <person name="Jeffries C.D."/>
            <person name="Detter J.C."/>
            <person name="Brettin T."/>
            <person name="Rohde M."/>
            <person name="Goker M."/>
            <person name="Bristow J."/>
            <person name="Markowitz V."/>
            <person name="Eisen J.A."/>
            <person name="Hugenholtz P."/>
            <person name="Kyrpides N.C."/>
            <person name="Klenk H.P."/>
        </authorList>
    </citation>
    <scope>NUCLEOTIDE SEQUENCE [LARGE SCALE GENOMIC DNA]</scope>
    <source>
        <strain evidence="7">DSM 14365 / CIP 107738 / JCM 11303 / AJ 13395 / SMP-2</strain>
    </source>
</reference>
<dbReference type="Gene3D" id="3.40.1090.10">
    <property type="entry name" value="Cytosolic phospholipase A2 catalytic domain"/>
    <property type="match status" value="2"/>
</dbReference>
<dbReference type="SUPFAM" id="SSF52151">
    <property type="entry name" value="FabD/lysophospholipase-like"/>
    <property type="match status" value="1"/>
</dbReference>
<keyword evidence="2 4" id="KW-0442">Lipid degradation</keyword>
<evidence type="ECO:0000313" key="7">
    <source>
        <dbReference type="Proteomes" id="UP000001880"/>
    </source>
</evidence>
<feature type="short sequence motif" description="DGA/G" evidence="4">
    <location>
        <begin position="160"/>
        <end position="162"/>
    </location>
</feature>
<feature type="active site" description="Proton acceptor" evidence="4">
    <location>
        <position position="160"/>
    </location>
</feature>
<dbReference type="RefSeq" id="WP_012826805.1">
    <property type="nucleotide sequence ID" value="NC_013440.1"/>
</dbReference>
<dbReference type="EMBL" id="CP001804">
    <property type="protein sequence ID" value="ACY14197.1"/>
    <property type="molecule type" value="Genomic_DNA"/>
</dbReference>
<dbReference type="GO" id="GO:0016042">
    <property type="term" value="P:lipid catabolic process"/>
    <property type="evidence" value="ECO:0007669"/>
    <property type="project" value="UniProtKB-UniRule"/>
</dbReference>
<name>D0LWV0_HALO1</name>
<dbReference type="GO" id="GO:0016787">
    <property type="term" value="F:hydrolase activity"/>
    <property type="evidence" value="ECO:0007669"/>
    <property type="project" value="UniProtKB-UniRule"/>
</dbReference>
<comment type="caution">
    <text evidence="4">Lacks conserved residue(s) required for the propagation of feature annotation.</text>
</comment>
<dbReference type="Proteomes" id="UP000001880">
    <property type="component" value="Chromosome"/>
</dbReference>
<feature type="domain" description="PNPLA" evidence="5">
    <location>
        <begin position="16"/>
        <end position="173"/>
    </location>
</feature>
<evidence type="ECO:0000256" key="4">
    <source>
        <dbReference type="PROSITE-ProRule" id="PRU01161"/>
    </source>
</evidence>
<dbReference type="HOGENOM" id="CLU_1076700_0_0_7"/>
<evidence type="ECO:0000313" key="6">
    <source>
        <dbReference type="EMBL" id="ACY14197.1"/>
    </source>
</evidence>
<dbReference type="PROSITE" id="PS51635">
    <property type="entry name" value="PNPLA"/>
    <property type="match status" value="1"/>
</dbReference>
<dbReference type="InterPro" id="IPR050301">
    <property type="entry name" value="NTE"/>
</dbReference>
<protein>
    <submittedName>
        <fullName evidence="6">Patatin</fullName>
    </submittedName>
</protein>
<gene>
    <name evidence="6" type="ordered locus">Hoch_1647</name>
</gene>
<dbReference type="PANTHER" id="PTHR14226:SF29">
    <property type="entry name" value="NEUROPATHY TARGET ESTERASE SWS"/>
    <property type="match status" value="1"/>
</dbReference>
<evidence type="ECO:0000256" key="3">
    <source>
        <dbReference type="ARBA" id="ARBA00023098"/>
    </source>
</evidence>